<dbReference type="SUPFAM" id="SSF52540">
    <property type="entry name" value="P-loop containing nucleoside triphosphate hydrolases"/>
    <property type="match status" value="1"/>
</dbReference>
<dbReference type="GO" id="GO:0016787">
    <property type="term" value="F:hydrolase activity"/>
    <property type="evidence" value="ECO:0007669"/>
    <property type="project" value="InterPro"/>
</dbReference>
<dbReference type="Pfam" id="PF00271">
    <property type="entry name" value="Helicase_C"/>
    <property type="match status" value="1"/>
</dbReference>
<dbReference type="Gene3D" id="3.40.50.10810">
    <property type="entry name" value="Tandem AAA-ATPase domain"/>
    <property type="match status" value="1"/>
</dbReference>
<evidence type="ECO:0000313" key="3">
    <source>
        <dbReference type="EMBL" id="QHU00011.1"/>
    </source>
</evidence>
<dbReference type="AlphaFoldDB" id="A0A6C0J5G1"/>
<dbReference type="PROSITE" id="PS51194">
    <property type="entry name" value="HELICASE_CTER"/>
    <property type="match status" value="1"/>
</dbReference>
<dbReference type="EMBL" id="MN740320">
    <property type="protein sequence ID" value="QHU00011.1"/>
    <property type="molecule type" value="Genomic_DNA"/>
</dbReference>
<dbReference type="InterPro" id="IPR014001">
    <property type="entry name" value="Helicase_ATP-bd"/>
</dbReference>
<proteinExistence type="predicted"/>
<dbReference type="InterPro" id="IPR001650">
    <property type="entry name" value="Helicase_C-like"/>
</dbReference>
<dbReference type="GO" id="GO:0003677">
    <property type="term" value="F:DNA binding"/>
    <property type="evidence" value="ECO:0007669"/>
    <property type="project" value="InterPro"/>
</dbReference>
<feature type="domain" description="Helicase ATP-binding" evidence="1">
    <location>
        <begin position="52"/>
        <end position="256"/>
    </location>
</feature>
<dbReference type="Gene3D" id="3.40.50.300">
    <property type="entry name" value="P-loop containing nucleotide triphosphate hydrolases"/>
    <property type="match status" value="1"/>
</dbReference>
<dbReference type="InterPro" id="IPR038718">
    <property type="entry name" value="SNF2-like_sf"/>
</dbReference>
<dbReference type="Pfam" id="PF04851">
    <property type="entry name" value="ResIII"/>
    <property type="match status" value="1"/>
</dbReference>
<dbReference type="InterPro" id="IPR027417">
    <property type="entry name" value="P-loop_NTPase"/>
</dbReference>
<organism evidence="3">
    <name type="scientific">viral metagenome</name>
    <dbReference type="NCBI Taxonomy" id="1070528"/>
    <lineage>
        <taxon>unclassified sequences</taxon>
        <taxon>metagenomes</taxon>
        <taxon>organismal metagenomes</taxon>
    </lineage>
</organism>
<protein>
    <recommendedName>
        <fullName evidence="4">Helicase ATP-binding domain-containing protein</fullName>
    </recommendedName>
</protein>
<evidence type="ECO:0000259" key="1">
    <source>
        <dbReference type="PROSITE" id="PS51192"/>
    </source>
</evidence>
<accession>A0A6C0J5G1</accession>
<evidence type="ECO:0008006" key="4">
    <source>
        <dbReference type="Google" id="ProtNLM"/>
    </source>
</evidence>
<sequence>MANLTHPELKEITNPVLPIASLENLKTMREDLCASNKEFSLQSHQVFLRRVLSPDSPVRNLLMVHGTGVGKTCSAIQIAEEYILRPEYQDKKVLVIANPAVQANFHTEIFDIDRVKMDAGILSSPQCTGRRYLDVLLRADSDPDDWRGNRAGLAKLATTVIDEFYEFMGYISLGKYIKDHANDEDWIHRTFDNRLLLIDEAHNIRLSGTEGGKEITQGLELLVKTAKNLVLVLMTATPMYDNFEEIIYFKTLFGWNDRTLAFSKTFKVSDYFDKDAVIRPDTEQEFRDWIQNHVSFVKGENPFTFPFRLPARDVAPKDRTTGFLGNALSAEDQMKYLWVVASEAQGGQLKALQGEKVDEADELEKREALMLPTICVLPGNKSFEESFQASGEDQFRYRDPTKPFLGPEGLESVSAKFASVIERIKDSKGVVMVYCNYVKMGARLFAIALEEHGFRSVTGKPLLKTDRPAGESQGNYVLLSSASSVEATEAALRKARGPDNVEGDAIRVIITTPRISEGVNFKYIRQIHILDPWWNMSRIEQVIGRGLRTCSHSALPFEEQNCTVYLHVVRTPDKRECFDEYTYRTKVVEKAIKIARVRTLLAESAMDCPVQTTLNNLDRAWKELPVPQVRSEDNEEVGYPLGKMLAPTFMDDIALACRVKDSQVDKEHVRPFSTYIDTRDEMLNKLSKMFFDKPIWTRENLFQTLKLPQDVIVFTLQNAIRNGFKFKDAFGRPSLLESRGDTYALSPIGYNSKTLVERTTLPPNQKTVGLSAETVETVVKETAVVDLDQLLTTHDFGIPEIKNQFSDNVLKGYLFDRLPAEQKHAYLRSGKPVMFRDRLVVPGTDILVLGAGKYEPPEEPVGEDRTKVLKWIDTLRANNTRAFATYSENKFKLSKFAIKDDVLERLAGRRDVPLTCGTGAHTKDAMQKLAEFLGTKIPDSALKNKTTWCTYTELLIRKDQESASPKMAWYTPEEIDVLSAKE</sequence>
<dbReference type="SMART" id="SM00487">
    <property type="entry name" value="DEXDc"/>
    <property type="match status" value="1"/>
</dbReference>
<dbReference type="GO" id="GO:0005524">
    <property type="term" value="F:ATP binding"/>
    <property type="evidence" value="ECO:0007669"/>
    <property type="project" value="InterPro"/>
</dbReference>
<dbReference type="CDD" id="cd18785">
    <property type="entry name" value="SF2_C"/>
    <property type="match status" value="1"/>
</dbReference>
<evidence type="ECO:0000259" key="2">
    <source>
        <dbReference type="PROSITE" id="PS51194"/>
    </source>
</evidence>
<name>A0A6C0J5G1_9ZZZZ</name>
<dbReference type="PROSITE" id="PS51192">
    <property type="entry name" value="HELICASE_ATP_BIND_1"/>
    <property type="match status" value="1"/>
</dbReference>
<feature type="domain" description="Helicase C-terminal" evidence="2">
    <location>
        <begin position="416"/>
        <end position="605"/>
    </location>
</feature>
<dbReference type="InterPro" id="IPR006935">
    <property type="entry name" value="Helicase/UvrB_N"/>
</dbReference>
<reference evidence="3" key="1">
    <citation type="journal article" date="2020" name="Nature">
        <title>Giant virus diversity and host interactions through global metagenomics.</title>
        <authorList>
            <person name="Schulz F."/>
            <person name="Roux S."/>
            <person name="Paez-Espino D."/>
            <person name="Jungbluth S."/>
            <person name="Walsh D.A."/>
            <person name="Denef V.J."/>
            <person name="McMahon K.D."/>
            <person name="Konstantinidis K.T."/>
            <person name="Eloe-Fadrosh E.A."/>
            <person name="Kyrpides N.C."/>
            <person name="Woyke T."/>
        </authorList>
    </citation>
    <scope>NUCLEOTIDE SEQUENCE</scope>
    <source>
        <strain evidence="3">GVMAG-M-3300025778-1</strain>
    </source>
</reference>